<dbReference type="PANTHER" id="PTHR43830:SF3">
    <property type="entry name" value="PROTEIN PSP1"/>
    <property type="match status" value="1"/>
</dbReference>
<evidence type="ECO:0000256" key="1">
    <source>
        <dbReference type="SAM" id="MobiDB-lite"/>
    </source>
</evidence>
<proteinExistence type="predicted"/>
<protein>
    <recommendedName>
        <fullName evidence="2">PSP1 C-terminal domain-containing protein</fullName>
    </recommendedName>
</protein>
<dbReference type="Pfam" id="PF04468">
    <property type="entry name" value="PSP1"/>
    <property type="match status" value="1"/>
</dbReference>
<gene>
    <name evidence="3" type="ordered locus">PAS_chr2-1_0782</name>
</gene>
<feature type="domain" description="PSP1 C-terminal" evidence="2">
    <location>
        <begin position="317"/>
        <end position="402"/>
    </location>
</feature>
<dbReference type="HOGENOM" id="CLU_674577_0_0_1"/>
<dbReference type="InParanoid" id="C4R1R5"/>
<dbReference type="GeneID" id="8198059"/>
<organism evidence="3 4">
    <name type="scientific">Komagataella phaffii (strain GS115 / ATCC 20864)</name>
    <name type="common">Yeast</name>
    <name type="synonym">Pichia pastoris</name>
    <dbReference type="NCBI Taxonomy" id="644223"/>
    <lineage>
        <taxon>Eukaryota</taxon>
        <taxon>Fungi</taxon>
        <taxon>Dikarya</taxon>
        <taxon>Ascomycota</taxon>
        <taxon>Saccharomycotina</taxon>
        <taxon>Pichiomycetes</taxon>
        <taxon>Pichiales</taxon>
        <taxon>Pichiaceae</taxon>
        <taxon>Komagataella</taxon>
    </lineage>
</organism>
<evidence type="ECO:0000313" key="3">
    <source>
        <dbReference type="EMBL" id="CAY69439.1"/>
    </source>
</evidence>
<dbReference type="eggNOG" id="KOG4679">
    <property type="taxonomic scope" value="Eukaryota"/>
</dbReference>
<reference evidence="3 4" key="1">
    <citation type="journal article" date="2009" name="Nat. Biotechnol.">
        <title>Genome sequence of the recombinant protein production host Pichia pastoris.</title>
        <authorList>
            <person name="De Schutter K."/>
            <person name="Lin Y.C."/>
            <person name="Tiels P."/>
            <person name="Van Hecke A."/>
            <person name="Glinka S."/>
            <person name="Weber-Lehmann J."/>
            <person name="Rouze P."/>
            <person name="Van de Peer Y."/>
            <person name="Callewaert N."/>
        </authorList>
    </citation>
    <scope>NUCLEOTIDE SEQUENCE [LARGE SCALE GENOMIC DNA]</scope>
    <source>
        <strain evidence="4">GS115 / ATCC 20864</strain>
    </source>
</reference>
<accession>C4R1R5</accession>
<evidence type="ECO:0000259" key="2">
    <source>
        <dbReference type="PROSITE" id="PS51411"/>
    </source>
</evidence>
<dbReference type="EMBL" id="FN392320">
    <property type="protein sequence ID" value="CAY69439.1"/>
    <property type="molecule type" value="Genomic_DNA"/>
</dbReference>
<keyword evidence="4" id="KW-1185">Reference proteome</keyword>
<dbReference type="GO" id="GO:0005737">
    <property type="term" value="C:cytoplasm"/>
    <property type="evidence" value="ECO:0007669"/>
    <property type="project" value="TreeGrafter"/>
</dbReference>
<dbReference type="AlphaFoldDB" id="C4R1R5"/>
<dbReference type="Proteomes" id="UP000000314">
    <property type="component" value="Chromosome 2"/>
</dbReference>
<dbReference type="PROSITE" id="PS51411">
    <property type="entry name" value="PSP1_C"/>
    <property type="match status" value="1"/>
</dbReference>
<sequence length="408" mass="46642">MINSHFITQHHTSSLQQNTKSSSWTNNNMEESTEFDPFKVNTSLWNTLPATTLSSNVGLNNHNGRRGSLIDNIKSPTLPGTSYMTSPTSVNSELGNPIGLRRASYTSDTIWETDTSNFNDQNNNNSWSLGSFPAPPFSAPSLTHAANGNYEFRRHSYSNDWSYEVPRNEINHVMEFAESYFGDTFTMNDKHIRLHPMLSETDELSSFRSLDLPSIMVSNNDQVQELGPELSLILIGFKNGRADIFYFEDSNIRPSLNDLVIVEADRGRDLGKVLKVGIDLFQARVFKYKQFRVQQAALISDKDNSHQTSNSNFFFPKQVVKFASNSEISQLLSKSVDEEKAKNVCLLKIVSHNLQMSVVDAEYQWDRRKLTFYYHASHRIDFRDLVRELFRVYKTRIWMCAVNLEVAA</sequence>
<dbReference type="InterPro" id="IPR007557">
    <property type="entry name" value="PSP1_C"/>
</dbReference>
<evidence type="ECO:0000313" key="4">
    <source>
        <dbReference type="Proteomes" id="UP000000314"/>
    </source>
</evidence>
<dbReference type="KEGG" id="ppa:PAS_chr2-1_0782"/>
<dbReference type="InterPro" id="IPR047767">
    <property type="entry name" value="PSP1-like"/>
</dbReference>
<dbReference type="PANTHER" id="PTHR43830">
    <property type="entry name" value="PROTEIN PSP1"/>
    <property type="match status" value="1"/>
</dbReference>
<dbReference type="OrthoDB" id="243127at2759"/>
<dbReference type="NCBIfam" id="NF041131">
    <property type="entry name" value="RicT_YaaT_fam"/>
    <property type="match status" value="1"/>
</dbReference>
<feature type="region of interest" description="Disordered" evidence="1">
    <location>
        <begin position="1"/>
        <end position="30"/>
    </location>
</feature>
<name>C4R1R5_KOMPG</name>
<dbReference type="RefSeq" id="XP_002491719.1">
    <property type="nucleotide sequence ID" value="XM_002491674.1"/>
</dbReference>